<dbReference type="InterPro" id="IPR001258">
    <property type="entry name" value="NHL_repeat"/>
</dbReference>
<dbReference type="Pfam" id="PF20067">
    <property type="entry name" value="SSL_N"/>
    <property type="match status" value="1"/>
</dbReference>
<evidence type="ECO:0008006" key="4">
    <source>
        <dbReference type="Google" id="ProtNLM"/>
    </source>
</evidence>
<feature type="compositionally biased region" description="Low complexity" evidence="2">
    <location>
        <begin position="226"/>
        <end position="265"/>
    </location>
</feature>
<feature type="compositionally biased region" description="Low complexity" evidence="2">
    <location>
        <begin position="204"/>
        <end position="218"/>
    </location>
</feature>
<dbReference type="SUPFAM" id="SSF63829">
    <property type="entry name" value="Calcium-dependent phosphotriesterase"/>
    <property type="match status" value="1"/>
</dbReference>
<dbReference type="PANTHER" id="PTHR24104">
    <property type="entry name" value="E3 UBIQUITIN-PROTEIN LIGASE NHLRC1-RELATED"/>
    <property type="match status" value="1"/>
</dbReference>
<keyword evidence="1" id="KW-0677">Repeat</keyword>
<dbReference type="InterPro" id="IPR011042">
    <property type="entry name" value="6-blade_b-propeller_TolB-like"/>
</dbReference>
<evidence type="ECO:0000256" key="1">
    <source>
        <dbReference type="ARBA" id="ARBA00022737"/>
    </source>
</evidence>
<dbReference type="PROSITE" id="PS51125">
    <property type="entry name" value="NHL"/>
    <property type="match status" value="1"/>
</dbReference>
<dbReference type="EMBL" id="CABO01000017">
    <property type="protein sequence ID" value="CBI01274.1"/>
    <property type="molecule type" value="Genomic_DNA"/>
</dbReference>
<evidence type="ECO:0000256" key="2">
    <source>
        <dbReference type="SAM" id="MobiDB-lite"/>
    </source>
</evidence>
<protein>
    <recommendedName>
        <fullName evidence="4">NHL repeat containing protein</fullName>
    </recommendedName>
</protein>
<evidence type="ECO:0000313" key="3">
    <source>
        <dbReference type="EMBL" id="CBI01274.1"/>
    </source>
</evidence>
<reference evidence="3" key="1">
    <citation type="submission" date="2009-10" db="EMBL/GenBank/DDBJ databases">
        <title>Diversity of trophic interactions inside an arsenic-rich microbial ecosystem.</title>
        <authorList>
            <person name="Bertin P.N."/>
            <person name="Heinrich-Salmeron A."/>
            <person name="Pelletier E."/>
            <person name="Goulhen-Chollet F."/>
            <person name="Arsene-Ploetze F."/>
            <person name="Gallien S."/>
            <person name="Calteau A."/>
            <person name="Vallenet D."/>
            <person name="Casiot C."/>
            <person name="Chane-Woon-Ming B."/>
            <person name="Giloteaux L."/>
            <person name="Barakat M."/>
            <person name="Bonnefoy V."/>
            <person name="Bruneel O."/>
            <person name="Chandler M."/>
            <person name="Cleiss J."/>
            <person name="Duran R."/>
            <person name="Elbaz-Poulichet F."/>
            <person name="Fonknechten N."/>
            <person name="Lauga B."/>
            <person name="Mornico D."/>
            <person name="Ortet P."/>
            <person name="Schaeffer C."/>
            <person name="Siguier P."/>
            <person name="Alexander Thil Smith A."/>
            <person name="Van Dorsselaer A."/>
            <person name="Weissenbach J."/>
            <person name="Medigue C."/>
            <person name="Le Paslier D."/>
        </authorList>
    </citation>
    <scope>NUCLEOTIDE SEQUENCE</scope>
</reference>
<name>E6Q264_9ZZZZ</name>
<dbReference type="PROSITE" id="PS51257">
    <property type="entry name" value="PROKAR_LIPOPROTEIN"/>
    <property type="match status" value="1"/>
</dbReference>
<organism evidence="3">
    <name type="scientific">mine drainage metagenome</name>
    <dbReference type="NCBI Taxonomy" id="410659"/>
    <lineage>
        <taxon>unclassified sequences</taxon>
        <taxon>metagenomes</taxon>
        <taxon>ecological metagenomes</taxon>
    </lineage>
</organism>
<proteinExistence type="predicted"/>
<dbReference type="AlphaFoldDB" id="E6Q264"/>
<dbReference type="InterPro" id="IPR050952">
    <property type="entry name" value="TRIM-NHL_E3_ligases"/>
</dbReference>
<sequence>MQRSSLFLTFALYGAIAALGGCAGHATGAGPILPTSAPAGPISLPLTRAGGPFALPTAGGYSGSMQLPANNAPSGTTMTLSASTSAPVGAATPQVIRRARGPRLPQAVALPTVLFVVTIQVSQSVTFQSAPGFSFQLPAGMSTVNESFFVALFDGEGAQAPLLTTIGPASISGSTLNFSGNATPLTLDAGTTYLAELYEVATGPTATPSSLPSSSPSASPSPSPSASPTASPSASPTATPTVAPTATPTASPSASPTASPSASPTAGTLYELSYGSSYTFGAFAPGANGNVAPLASYSAAIQAPTGIAVDATGRAYVVAYGPAGTEIFSYAYGASGNATPSTTLTTDAHGWGLAIDPATDDLVATDANNNIVEYFAPGANGSASPLKTISGANTGFNLPYQVAFDGSDNIYVVNGNGFGSVVEFAAGASGNATPIATIAGSATGLDGPEAIAVDSTGRVYVGNSANDTITVYAPGANGNVAPSAVIQGGTYDFLIDQAIIAVDASNDLYVFGRSNEIEVFAPVTGSPQAPIRTITGSSTGIAAAEGVAIVP</sequence>
<gene>
    <name evidence="3" type="ORF">CARN4_1708</name>
</gene>
<feature type="region of interest" description="Disordered" evidence="2">
    <location>
        <begin position="204"/>
        <end position="265"/>
    </location>
</feature>
<comment type="caution">
    <text evidence="3">The sequence shown here is derived from an EMBL/GenBank/DDBJ whole genome shotgun (WGS) entry which is preliminary data.</text>
</comment>
<accession>E6Q264</accession>
<dbReference type="Gene3D" id="2.120.10.30">
    <property type="entry name" value="TolB, C-terminal domain"/>
    <property type="match status" value="1"/>
</dbReference>